<evidence type="ECO:0000313" key="3">
    <source>
        <dbReference type="Proteomes" id="UP000199666"/>
    </source>
</evidence>
<sequence>MIKPIYLFYVFIFSTPLVFAQSQQGGRLAAMGNNGAAVKDIWGTSTNPASISELKVPALQLNYEKHFLADDLSSAALAFVFPCNRYSFGINIQRYGIPEFSTIKTGLIVAKQFGQKLSIGLRANYHQIKISNYGTTKGISVDIGVFFQLNEKLFVGAYINNPSQESYNTRVINIAVLTSAHIGLAYQTSAKVLIATTLSKELDLPWNVAMGIDYQLIKSLSIRSGVSVAPFKHHIGIGLSSLHFLTDVTFIKDPNLGYSPQITIGYVF</sequence>
<dbReference type="OrthoDB" id="748007at2"/>
<dbReference type="Gene3D" id="2.40.160.60">
    <property type="entry name" value="Outer membrane protein transport protein (OMPP1/FadL/TodX)"/>
    <property type="match status" value="1"/>
</dbReference>
<proteinExistence type="predicted"/>
<feature type="chain" id="PRO_5011618271" description="Outer membrane protein beta-barrel domain-containing protein" evidence="1">
    <location>
        <begin position="21"/>
        <end position="268"/>
    </location>
</feature>
<dbReference type="STRING" id="414048.SAMN04489864_102163"/>
<dbReference type="Proteomes" id="UP000199666">
    <property type="component" value="Unassembled WGS sequence"/>
</dbReference>
<evidence type="ECO:0008006" key="4">
    <source>
        <dbReference type="Google" id="ProtNLM"/>
    </source>
</evidence>
<organism evidence="2 3">
    <name type="scientific">Pedobacter insulae</name>
    <dbReference type="NCBI Taxonomy" id="414048"/>
    <lineage>
        <taxon>Bacteria</taxon>
        <taxon>Pseudomonadati</taxon>
        <taxon>Bacteroidota</taxon>
        <taxon>Sphingobacteriia</taxon>
        <taxon>Sphingobacteriales</taxon>
        <taxon>Sphingobacteriaceae</taxon>
        <taxon>Pedobacter</taxon>
    </lineage>
</organism>
<protein>
    <recommendedName>
        <fullName evidence="4">Outer membrane protein beta-barrel domain-containing protein</fullName>
    </recommendedName>
</protein>
<feature type="signal peptide" evidence="1">
    <location>
        <begin position="1"/>
        <end position="20"/>
    </location>
</feature>
<name>A0A1I2UH27_9SPHI</name>
<accession>A0A1I2UH27</accession>
<evidence type="ECO:0000256" key="1">
    <source>
        <dbReference type="SAM" id="SignalP"/>
    </source>
</evidence>
<keyword evidence="1" id="KW-0732">Signal</keyword>
<gene>
    <name evidence="2" type="ORF">SAMN04489864_102163</name>
</gene>
<dbReference type="RefSeq" id="WP_090992223.1">
    <property type="nucleotide sequence ID" value="NZ_FOPP01000002.1"/>
</dbReference>
<dbReference type="EMBL" id="FOPP01000002">
    <property type="protein sequence ID" value="SFG76464.1"/>
    <property type="molecule type" value="Genomic_DNA"/>
</dbReference>
<evidence type="ECO:0000313" key="2">
    <source>
        <dbReference type="EMBL" id="SFG76464.1"/>
    </source>
</evidence>
<dbReference type="SUPFAM" id="SSF56935">
    <property type="entry name" value="Porins"/>
    <property type="match status" value="1"/>
</dbReference>
<keyword evidence="3" id="KW-1185">Reference proteome</keyword>
<reference evidence="2 3" key="1">
    <citation type="submission" date="2016-10" db="EMBL/GenBank/DDBJ databases">
        <authorList>
            <person name="de Groot N.N."/>
        </authorList>
    </citation>
    <scope>NUCLEOTIDE SEQUENCE [LARGE SCALE GENOMIC DNA]</scope>
    <source>
        <strain evidence="2 3">DSM 18684</strain>
    </source>
</reference>
<dbReference type="AlphaFoldDB" id="A0A1I2UH27"/>